<feature type="region of interest" description="Disordered" evidence="1">
    <location>
        <begin position="1"/>
        <end position="36"/>
    </location>
</feature>
<dbReference type="EnsemblPlants" id="OMERI06G21870.1">
    <property type="protein sequence ID" value="OMERI06G21870.1"/>
    <property type="gene ID" value="OMERI06G21870"/>
</dbReference>
<reference evidence="2" key="2">
    <citation type="submission" date="2018-05" db="EMBL/GenBank/DDBJ databases">
        <title>OmerRS3 (Oryza meridionalis Reference Sequence Version 3).</title>
        <authorList>
            <person name="Zhang J."/>
            <person name="Kudrna D."/>
            <person name="Lee S."/>
            <person name="Talag J."/>
            <person name="Welchert J."/>
            <person name="Wing R.A."/>
        </authorList>
    </citation>
    <scope>NUCLEOTIDE SEQUENCE [LARGE SCALE GENOMIC DNA]</scope>
    <source>
        <strain evidence="2">cv. OR44</strain>
    </source>
</reference>
<evidence type="ECO:0000313" key="3">
    <source>
        <dbReference type="Proteomes" id="UP000008021"/>
    </source>
</evidence>
<sequence length="73" mass="8251">MMWRESRVGGKARRRSLGSRNKDGGEWRGRRAVSSLSSGASINNVIELEDATTTMDLELETVWDLIELAWERG</sequence>
<organism evidence="2">
    <name type="scientific">Oryza meridionalis</name>
    <dbReference type="NCBI Taxonomy" id="40149"/>
    <lineage>
        <taxon>Eukaryota</taxon>
        <taxon>Viridiplantae</taxon>
        <taxon>Streptophyta</taxon>
        <taxon>Embryophyta</taxon>
        <taxon>Tracheophyta</taxon>
        <taxon>Spermatophyta</taxon>
        <taxon>Magnoliopsida</taxon>
        <taxon>Liliopsida</taxon>
        <taxon>Poales</taxon>
        <taxon>Poaceae</taxon>
        <taxon>BOP clade</taxon>
        <taxon>Oryzoideae</taxon>
        <taxon>Oryzeae</taxon>
        <taxon>Oryzinae</taxon>
        <taxon>Oryza</taxon>
    </lineage>
</organism>
<keyword evidence="3" id="KW-1185">Reference proteome</keyword>
<dbReference type="AlphaFoldDB" id="A0A0E0E410"/>
<dbReference type="HOGENOM" id="CLU_177285_0_0_1"/>
<name>A0A0E0E410_9ORYZ</name>
<dbReference type="Proteomes" id="UP000008021">
    <property type="component" value="Chromosome 6"/>
</dbReference>
<evidence type="ECO:0000313" key="2">
    <source>
        <dbReference type="EnsemblPlants" id="OMERI06G21870.1"/>
    </source>
</evidence>
<accession>A0A0E0E410</accession>
<evidence type="ECO:0000256" key="1">
    <source>
        <dbReference type="SAM" id="MobiDB-lite"/>
    </source>
</evidence>
<reference evidence="2" key="1">
    <citation type="submission" date="2015-04" db="UniProtKB">
        <authorList>
            <consortium name="EnsemblPlants"/>
        </authorList>
    </citation>
    <scope>IDENTIFICATION</scope>
</reference>
<proteinExistence type="predicted"/>
<dbReference type="Gramene" id="OMERI06G21870.1">
    <property type="protein sequence ID" value="OMERI06G21870.1"/>
    <property type="gene ID" value="OMERI06G21870"/>
</dbReference>
<protein>
    <submittedName>
        <fullName evidence="2">Uncharacterized protein</fullName>
    </submittedName>
</protein>
<feature type="compositionally biased region" description="Basic and acidic residues" evidence="1">
    <location>
        <begin position="20"/>
        <end position="29"/>
    </location>
</feature>